<evidence type="ECO:0000313" key="2">
    <source>
        <dbReference type="Proteomes" id="UP001060085"/>
    </source>
</evidence>
<organism evidence="1 2">
    <name type="scientific">Catharanthus roseus</name>
    <name type="common">Madagascar periwinkle</name>
    <name type="synonym">Vinca rosea</name>
    <dbReference type="NCBI Taxonomy" id="4058"/>
    <lineage>
        <taxon>Eukaryota</taxon>
        <taxon>Viridiplantae</taxon>
        <taxon>Streptophyta</taxon>
        <taxon>Embryophyta</taxon>
        <taxon>Tracheophyta</taxon>
        <taxon>Spermatophyta</taxon>
        <taxon>Magnoliopsida</taxon>
        <taxon>eudicotyledons</taxon>
        <taxon>Gunneridae</taxon>
        <taxon>Pentapetalae</taxon>
        <taxon>asterids</taxon>
        <taxon>lamiids</taxon>
        <taxon>Gentianales</taxon>
        <taxon>Apocynaceae</taxon>
        <taxon>Rauvolfioideae</taxon>
        <taxon>Vinceae</taxon>
        <taxon>Catharanthinae</taxon>
        <taxon>Catharanthus</taxon>
    </lineage>
</organism>
<dbReference type="Proteomes" id="UP001060085">
    <property type="component" value="Linkage Group LG08"/>
</dbReference>
<sequence length="158" mass="16775">MTKKTLNYYKLQIGPSSSSYSRTGPYSSSPGKVPPFSFFSDNGTLGRGGNGTAAEERAAPTSSSCKNSGEPANGSSNRGRTAAKSTPSFGTTVSSRRRAASSTVPQSDQAHRKCDADSLRRRWRGMEVGSSGGQAVEEEEDGQNILRRDEARKGEAAF</sequence>
<proteinExistence type="predicted"/>
<name>A0ACB9ZU04_CATRO</name>
<protein>
    <submittedName>
        <fullName evidence="1">Uncharacterized protein</fullName>
    </submittedName>
</protein>
<dbReference type="EMBL" id="CM044708">
    <property type="protein sequence ID" value="KAI5650731.1"/>
    <property type="molecule type" value="Genomic_DNA"/>
</dbReference>
<reference evidence="2" key="1">
    <citation type="journal article" date="2023" name="Nat. Plants">
        <title>Single-cell RNA sequencing provides a high-resolution roadmap for understanding the multicellular compartmentation of specialized metabolism.</title>
        <authorList>
            <person name="Sun S."/>
            <person name="Shen X."/>
            <person name="Li Y."/>
            <person name="Li Y."/>
            <person name="Wang S."/>
            <person name="Li R."/>
            <person name="Zhang H."/>
            <person name="Shen G."/>
            <person name="Guo B."/>
            <person name="Wei J."/>
            <person name="Xu J."/>
            <person name="St-Pierre B."/>
            <person name="Chen S."/>
            <person name="Sun C."/>
        </authorList>
    </citation>
    <scope>NUCLEOTIDE SEQUENCE [LARGE SCALE GENOMIC DNA]</scope>
</reference>
<accession>A0ACB9ZU04</accession>
<comment type="caution">
    <text evidence="1">The sequence shown here is derived from an EMBL/GenBank/DDBJ whole genome shotgun (WGS) entry which is preliminary data.</text>
</comment>
<evidence type="ECO:0000313" key="1">
    <source>
        <dbReference type="EMBL" id="KAI5650731.1"/>
    </source>
</evidence>
<keyword evidence="2" id="KW-1185">Reference proteome</keyword>
<gene>
    <name evidence="1" type="ORF">M9H77_36736</name>
</gene>